<dbReference type="FunFam" id="3.30.450.40:FF:000010">
    <property type="entry name" value="Phosphodiesterase"/>
    <property type="match status" value="1"/>
</dbReference>
<dbReference type="InterPro" id="IPR003018">
    <property type="entry name" value="GAF"/>
</dbReference>
<dbReference type="InterPro" id="IPR029016">
    <property type="entry name" value="GAF-like_dom_sf"/>
</dbReference>
<accession>A0A8C8YXA0</accession>
<name>A0A8C8YXA0_PROSS</name>
<dbReference type="SUPFAM" id="SSF55781">
    <property type="entry name" value="GAF domain-like"/>
    <property type="match status" value="1"/>
</dbReference>
<protein>
    <recommendedName>
        <fullName evidence="1">GAF domain-containing protein</fullName>
    </recommendedName>
</protein>
<evidence type="ECO:0000313" key="3">
    <source>
        <dbReference type="Proteomes" id="UP000694414"/>
    </source>
</evidence>
<dbReference type="Gene3D" id="3.30.450.40">
    <property type="match status" value="1"/>
</dbReference>
<dbReference type="Ensembl" id="ENSPSMT00000010100.1">
    <property type="protein sequence ID" value="ENSPSMP00000008588.1"/>
    <property type="gene ID" value="ENSPSMG00000006321.1"/>
</dbReference>
<evidence type="ECO:0000259" key="1">
    <source>
        <dbReference type="SMART" id="SM00065"/>
    </source>
</evidence>
<keyword evidence="3" id="KW-1185">Reference proteome</keyword>
<dbReference type="SMART" id="SM00065">
    <property type="entry name" value="GAF"/>
    <property type="match status" value="1"/>
</dbReference>
<dbReference type="Pfam" id="PF01590">
    <property type="entry name" value="GAF"/>
    <property type="match status" value="1"/>
</dbReference>
<reference evidence="2" key="1">
    <citation type="submission" date="2025-08" db="UniProtKB">
        <authorList>
            <consortium name="Ensembl"/>
        </authorList>
    </citation>
    <scope>IDENTIFICATION</scope>
</reference>
<proteinExistence type="predicted"/>
<dbReference type="GeneTree" id="ENSGT00940000157825"/>
<feature type="domain" description="GAF" evidence="1">
    <location>
        <begin position="16"/>
        <end position="172"/>
    </location>
</feature>
<dbReference type="Proteomes" id="UP000694414">
    <property type="component" value="Unplaced"/>
</dbReference>
<sequence>MCFLPLLQMVQEEASGPELAVHRALQRLAQLLQADRCSLFLCRARNGTPEVASRLLNVTPTSKFEDNLVAPDREVVFPLDIGIVGWVAHTKKPLNVPDVQKNSHFSDYMDKQTGYVTKNLLATPIVMGKEVLAVVMAINKVNAPEFSKHDEEVFSKYLNFVAVILKSPHHPT</sequence>
<evidence type="ECO:0000313" key="2">
    <source>
        <dbReference type="Ensembl" id="ENSPSMP00000008588.1"/>
    </source>
</evidence>
<dbReference type="AlphaFoldDB" id="A0A8C8YXA0"/>
<reference evidence="2" key="2">
    <citation type="submission" date="2025-09" db="UniProtKB">
        <authorList>
            <consortium name="Ensembl"/>
        </authorList>
    </citation>
    <scope>IDENTIFICATION</scope>
</reference>
<organism evidence="2 3">
    <name type="scientific">Prolemur simus</name>
    <name type="common">Greater bamboo lemur</name>
    <name type="synonym">Hapalemur simus</name>
    <dbReference type="NCBI Taxonomy" id="1328070"/>
    <lineage>
        <taxon>Eukaryota</taxon>
        <taxon>Metazoa</taxon>
        <taxon>Chordata</taxon>
        <taxon>Craniata</taxon>
        <taxon>Vertebrata</taxon>
        <taxon>Euteleostomi</taxon>
        <taxon>Mammalia</taxon>
        <taxon>Eutheria</taxon>
        <taxon>Euarchontoglires</taxon>
        <taxon>Primates</taxon>
        <taxon>Strepsirrhini</taxon>
        <taxon>Lemuriformes</taxon>
        <taxon>Lemuridae</taxon>
        <taxon>Prolemur</taxon>
    </lineage>
</organism>